<feature type="compositionally biased region" description="Gly residues" evidence="8">
    <location>
        <begin position="373"/>
        <end position="387"/>
    </location>
</feature>
<comment type="catalytic activity">
    <reaction evidence="7">
        <text>cutin + H2O = cutin monomers.</text>
        <dbReference type="EC" id="3.1.1.74"/>
    </reaction>
</comment>
<evidence type="ECO:0000256" key="1">
    <source>
        <dbReference type="ARBA" id="ARBA00007534"/>
    </source>
</evidence>
<feature type="chain" id="PRO_5045948187" description="cutinase" evidence="9">
    <location>
        <begin position="25"/>
        <end position="444"/>
    </location>
</feature>
<dbReference type="Proteomes" id="UP001365128">
    <property type="component" value="Unassembled WGS sequence"/>
</dbReference>
<dbReference type="EMBL" id="JBBPDW010000006">
    <property type="protein sequence ID" value="KAK7551538.1"/>
    <property type="molecule type" value="Genomic_DNA"/>
</dbReference>
<sequence length="444" mass="41280">MKTVALSAALYAALSVAAPVPAAAAGDCKSFVLLFARGTTEMGTMGSVVGPSLSTKVKSALGENNVNVEGVNYAADAGGIMTESMGTGGAGTTAMTNQANSWLTKCPDTKLILTGYSQGAMLVHHTTTKLGSKASKVAAAVTFGDPFKAQKLDGVDPSKFKTYCASGDSVCGLGSGSGGTGGTASQSASGHLGYGADTTSAANFIKSAVGSSSKRQLTGTSTTDGGLGGLIPSSGSSLGSGTSSGFGGLESLIPSGGSGTGMSSGLGSLSSGSGSLGGFGSNVGASALAARDAQLGGSLPSDLPSLGSGTGSGSGLGSGSLPSGLPTGLGSGTGSSLGGLTSGLPSLDGSSSSSSSGTSTLEARTPQFDLGSLTGGTGTGTGTGSSIGGLSTPSFGSLGGGSTGSGTSPFGSLSSLGSGSLGSGSLGSLGSSSGLGSSGLSSGL</sequence>
<feature type="compositionally biased region" description="Low complexity" evidence="8">
    <location>
        <begin position="405"/>
        <end position="417"/>
    </location>
</feature>
<keyword evidence="6" id="KW-1015">Disulfide bond</keyword>
<feature type="compositionally biased region" description="Gly residues" evidence="8">
    <location>
        <begin position="308"/>
        <end position="318"/>
    </location>
</feature>
<dbReference type="PANTHER" id="PTHR48250:SF2">
    <property type="entry name" value="CUTINASE"/>
    <property type="match status" value="1"/>
</dbReference>
<feature type="signal peptide" evidence="9">
    <location>
        <begin position="1"/>
        <end position="24"/>
    </location>
</feature>
<keyword evidence="5" id="KW-0378">Hydrolase</keyword>
<dbReference type="SMART" id="SM01110">
    <property type="entry name" value="Cutinase"/>
    <property type="match status" value="1"/>
</dbReference>
<evidence type="ECO:0000256" key="9">
    <source>
        <dbReference type="SAM" id="SignalP"/>
    </source>
</evidence>
<evidence type="ECO:0000256" key="4">
    <source>
        <dbReference type="ARBA" id="ARBA00022729"/>
    </source>
</evidence>
<evidence type="ECO:0000256" key="7">
    <source>
        <dbReference type="ARBA" id="ARBA00034045"/>
    </source>
</evidence>
<dbReference type="EC" id="3.1.1.74" evidence="2"/>
<dbReference type="PANTHER" id="PTHR48250">
    <property type="entry name" value="CUTINASE 2-RELATED"/>
    <property type="match status" value="1"/>
</dbReference>
<feature type="compositionally biased region" description="Low complexity" evidence="8">
    <location>
        <begin position="342"/>
        <end position="361"/>
    </location>
</feature>
<accession>A0ABR1MK19</accession>
<evidence type="ECO:0000256" key="6">
    <source>
        <dbReference type="ARBA" id="ARBA00023157"/>
    </source>
</evidence>
<organism evidence="10 11">
    <name type="scientific">Phyllosticta citricarpa</name>
    <dbReference type="NCBI Taxonomy" id="55181"/>
    <lineage>
        <taxon>Eukaryota</taxon>
        <taxon>Fungi</taxon>
        <taxon>Dikarya</taxon>
        <taxon>Ascomycota</taxon>
        <taxon>Pezizomycotina</taxon>
        <taxon>Dothideomycetes</taxon>
        <taxon>Dothideomycetes incertae sedis</taxon>
        <taxon>Botryosphaeriales</taxon>
        <taxon>Phyllostictaceae</taxon>
        <taxon>Phyllosticta</taxon>
    </lineage>
</organism>
<keyword evidence="3" id="KW-0719">Serine esterase</keyword>
<dbReference type="Gene3D" id="3.40.50.1820">
    <property type="entry name" value="alpha/beta hydrolase"/>
    <property type="match status" value="1"/>
</dbReference>
<keyword evidence="4 9" id="KW-0732">Signal</keyword>
<name>A0ABR1MK19_9PEZI</name>
<evidence type="ECO:0000256" key="8">
    <source>
        <dbReference type="SAM" id="MobiDB-lite"/>
    </source>
</evidence>
<dbReference type="InterPro" id="IPR000675">
    <property type="entry name" value="Cutinase/axe"/>
</dbReference>
<dbReference type="InterPro" id="IPR029058">
    <property type="entry name" value="AB_hydrolase_fold"/>
</dbReference>
<evidence type="ECO:0000313" key="11">
    <source>
        <dbReference type="Proteomes" id="UP001365128"/>
    </source>
</evidence>
<evidence type="ECO:0000256" key="2">
    <source>
        <dbReference type="ARBA" id="ARBA00013095"/>
    </source>
</evidence>
<evidence type="ECO:0000256" key="5">
    <source>
        <dbReference type="ARBA" id="ARBA00022801"/>
    </source>
</evidence>
<keyword evidence="11" id="KW-1185">Reference proteome</keyword>
<evidence type="ECO:0000313" key="10">
    <source>
        <dbReference type="EMBL" id="KAK7551538.1"/>
    </source>
</evidence>
<comment type="caution">
    <text evidence="10">The sequence shown here is derived from an EMBL/GenBank/DDBJ whole genome shotgun (WGS) entry which is preliminary data.</text>
</comment>
<feature type="compositionally biased region" description="Low complexity" evidence="8">
    <location>
        <begin position="217"/>
        <end position="241"/>
    </location>
</feature>
<reference evidence="10 11" key="1">
    <citation type="submission" date="2024-04" db="EMBL/GenBank/DDBJ databases">
        <title>Phyllosticta paracitricarpa is synonymous to the EU quarantine fungus P. citricarpa based on phylogenomic analyses.</title>
        <authorList>
            <consortium name="Lawrence Berkeley National Laboratory"/>
            <person name="Van Ingen-Buijs V.A."/>
            <person name="Van Westerhoven A.C."/>
            <person name="Haridas S."/>
            <person name="Skiadas P."/>
            <person name="Martin F."/>
            <person name="Groenewald J.Z."/>
            <person name="Crous P.W."/>
            <person name="Seidl M.F."/>
        </authorList>
    </citation>
    <scope>NUCLEOTIDE SEQUENCE [LARGE SCALE GENOMIC DNA]</scope>
    <source>
        <strain evidence="10 11">CBS 122670</strain>
    </source>
</reference>
<dbReference type="Pfam" id="PF01083">
    <property type="entry name" value="Cutinase"/>
    <property type="match status" value="1"/>
</dbReference>
<dbReference type="InterPro" id="IPR011150">
    <property type="entry name" value="Cutinase_monf"/>
</dbReference>
<feature type="compositionally biased region" description="Gly residues" evidence="8">
    <location>
        <begin position="327"/>
        <end position="341"/>
    </location>
</feature>
<protein>
    <recommendedName>
        <fullName evidence="2">cutinase</fullName>
        <ecNumber evidence="2">3.1.1.74</ecNumber>
    </recommendedName>
</protein>
<gene>
    <name evidence="10" type="ORF">IWX46DRAFT_387727</name>
</gene>
<dbReference type="SUPFAM" id="SSF53474">
    <property type="entry name" value="alpha/beta-Hydrolases"/>
    <property type="match status" value="1"/>
</dbReference>
<comment type="similarity">
    <text evidence="1">Belongs to the cutinase family.</text>
</comment>
<feature type="region of interest" description="Disordered" evidence="8">
    <location>
        <begin position="215"/>
        <end position="243"/>
    </location>
</feature>
<feature type="region of interest" description="Disordered" evidence="8">
    <location>
        <begin position="299"/>
        <end position="417"/>
    </location>
</feature>
<evidence type="ECO:0000256" key="3">
    <source>
        <dbReference type="ARBA" id="ARBA00022487"/>
    </source>
</evidence>
<proteinExistence type="inferred from homology"/>